<dbReference type="PROSITE" id="PS50995">
    <property type="entry name" value="HTH_MARR_2"/>
    <property type="match status" value="1"/>
</dbReference>
<evidence type="ECO:0000313" key="2">
    <source>
        <dbReference type="EMBL" id="SIT43814.1"/>
    </source>
</evidence>
<accession>A0A1N7S8W4</accession>
<feature type="domain" description="HTH marR-type" evidence="1">
    <location>
        <begin position="23"/>
        <end position="156"/>
    </location>
</feature>
<dbReference type="AlphaFoldDB" id="A0A1N7S8W4"/>
<dbReference type="PANTHER" id="PTHR33164">
    <property type="entry name" value="TRANSCRIPTIONAL REGULATOR, MARR FAMILY"/>
    <property type="match status" value="1"/>
</dbReference>
<dbReference type="GO" id="GO:0003700">
    <property type="term" value="F:DNA-binding transcription factor activity"/>
    <property type="evidence" value="ECO:0007669"/>
    <property type="project" value="InterPro"/>
</dbReference>
<protein>
    <submittedName>
        <fullName evidence="2">Branched-chain amino acid transport system permease</fullName>
    </submittedName>
</protein>
<evidence type="ECO:0000259" key="1">
    <source>
        <dbReference type="PROSITE" id="PS50995"/>
    </source>
</evidence>
<dbReference type="Gene3D" id="1.10.10.10">
    <property type="entry name" value="Winged helix-like DNA-binding domain superfamily/Winged helix DNA-binding domain"/>
    <property type="match status" value="1"/>
</dbReference>
<dbReference type="PANTHER" id="PTHR33164:SF43">
    <property type="entry name" value="HTH-TYPE TRANSCRIPTIONAL REPRESSOR YETL"/>
    <property type="match status" value="1"/>
</dbReference>
<dbReference type="Proteomes" id="UP000187012">
    <property type="component" value="Unassembled WGS sequence"/>
</dbReference>
<dbReference type="STRING" id="1247936.BN2475_450071"/>
<proteinExistence type="predicted"/>
<name>A0A1N7S8W4_9BURK</name>
<keyword evidence="3" id="KW-1185">Reference proteome</keyword>
<dbReference type="SUPFAM" id="SSF46785">
    <property type="entry name" value="Winged helix' DNA-binding domain"/>
    <property type="match status" value="1"/>
</dbReference>
<dbReference type="InterPro" id="IPR039422">
    <property type="entry name" value="MarR/SlyA-like"/>
</dbReference>
<organism evidence="2 3">
    <name type="scientific">Paraburkholderia ribeironis</name>
    <dbReference type="NCBI Taxonomy" id="1247936"/>
    <lineage>
        <taxon>Bacteria</taxon>
        <taxon>Pseudomonadati</taxon>
        <taxon>Pseudomonadota</taxon>
        <taxon>Betaproteobacteria</taxon>
        <taxon>Burkholderiales</taxon>
        <taxon>Burkholderiaceae</taxon>
        <taxon>Paraburkholderia</taxon>
    </lineage>
</organism>
<reference evidence="2 3" key="1">
    <citation type="submission" date="2016-12" db="EMBL/GenBank/DDBJ databases">
        <authorList>
            <person name="Song W.-J."/>
            <person name="Kurnit D.M."/>
        </authorList>
    </citation>
    <scope>NUCLEOTIDE SEQUENCE [LARGE SCALE GENOMIC DNA]</scope>
    <source>
        <strain evidence="2 3">STM7296</strain>
    </source>
</reference>
<dbReference type="EMBL" id="CYGX02000045">
    <property type="protein sequence ID" value="SIT43814.1"/>
    <property type="molecule type" value="Genomic_DNA"/>
</dbReference>
<dbReference type="InterPro" id="IPR036388">
    <property type="entry name" value="WH-like_DNA-bd_sf"/>
</dbReference>
<dbReference type="SMART" id="SM00347">
    <property type="entry name" value="HTH_MARR"/>
    <property type="match status" value="1"/>
</dbReference>
<evidence type="ECO:0000313" key="3">
    <source>
        <dbReference type="Proteomes" id="UP000187012"/>
    </source>
</evidence>
<dbReference type="InterPro" id="IPR036390">
    <property type="entry name" value="WH_DNA-bd_sf"/>
</dbReference>
<sequence length="165" mass="17839">MLSSCFCDVKMPKIKRTPAGETLTNLIPDLFALNGHLLAAGDRLVEPLGLTSARWQVLGAVVSADVPEPVSWLARRMGSSRQNIQRIANDLEAQGLVAFESNPNHRRAPLVVLTDKGRTAFDTAMRLQAPWANRLAEGLSVADVEKVRQVVELLSSRLGAGDAAD</sequence>
<dbReference type="Pfam" id="PF12802">
    <property type="entry name" value="MarR_2"/>
    <property type="match status" value="1"/>
</dbReference>
<dbReference type="GO" id="GO:0006950">
    <property type="term" value="P:response to stress"/>
    <property type="evidence" value="ECO:0007669"/>
    <property type="project" value="TreeGrafter"/>
</dbReference>
<gene>
    <name evidence="2" type="ORF">BN2475_450071</name>
</gene>
<dbReference type="InterPro" id="IPR000835">
    <property type="entry name" value="HTH_MarR-typ"/>
</dbReference>